<dbReference type="AlphaFoldDB" id="A0A7J7J822"/>
<organism evidence="7 8">
    <name type="scientific">Bugula neritina</name>
    <name type="common">Brown bryozoan</name>
    <name type="synonym">Sertularia neritina</name>
    <dbReference type="NCBI Taxonomy" id="10212"/>
    <lineage>
        <taxon>Eukaryota</taxon>
        <taxon>Metazoa</taxon>
        <taxon>Spiralia</taxon>
        <taxon>Lophotrochozoa</taxon>
        <taxon>Bryozoa</taxon>
        <taxon>Gymnolaemata</taxon>
        <taxon>Cheilostomatida</taxon>
        <taxon>Flustrina</taxon>
        <taxon>Buguloidea</taxon>
        <taxon>Bugulidae</taxon>
        <taxon>Bugula</taxon>
    </lineage>
</organism>
<evidence type="ECO:0000313" key="7">
    <source>
        <dbReference type="EMBL" id="KAF6021721.1"/>
    </source>
</evidence>
<feature type="transmembrane region" description="Helical" evidence="5">
    <location>
        <begin position="154"/>
        <end position="175"/>
    </location>
</feature>
<evidence type="ECO:0000259" key="6">
    <source>
        <dbReference type="PROSITE" id="PS50850"/>
    </source>
</evidence>
<comment type="caution">
    <text evidence="7">The sequence shown here is derived from an EMBL/GenBank/DDBJ whole genome shotgun (WGS) entry which is preliminary data.</text>
</comment>
<evidence type="ECO:0000313" key="8">
    <source>
        <dbReference type="Proteomes" id="UP000593567"/>
    </source>
</evidence>
<dbReference type="OrthoDB" id="10021984at2759"/>
<accession>A0A7J7J822</accession>
<dbReference type="GO" id="GO:0022857">
    <property type="term" value="F:transmembrane transporter activity"/>
    <property type="evidence" value="ECO:0007669"/>
    <property type="project" value="InterPro"/>
</dbReference>
<keyword evidence="3 5" id="KW-1133">Transmembrane helix</keyword>
<gene>
    <name evidence="7" type="ORF">EB796_019973</name>
</gene>
<evidence type="ECO:0000256" key="1">
    <source>
        <dbReference type="ARBA" id="ARBA00004141"/>
    </source>
</evidence>
<dbReference type="Pfam" id="PF00083">
    <property type="entry name" value="Sugar_tr"/>
    <property type="match status" value="1"/>
</dbReference>
<sequence length="536" mass="58948">MKLDKVLETIGGFGKYQKFQFFLAALPTIVVGFHQLVAVFLNATPEFRCTHNSTDESFEFNLASLSYNFSAIESYDPCVDYSSSFGNQIVSEPCQKFVYSKEYFSKTIVTEWDLVCEENFKSTLSTMLYMAGSLIGNLVFGILSDVIGRKKAMVLAMVLLILFGFGAAFSPYYYLFAVLRMGVGGCATGLYMCLFVIAMELVGKQYRVYIGVAVRYFYTTGFVILTGIAYLSKDWFYTQIATTAPALLFLSYIWLVPESARWLLSKERTAEASEVVSRAARMNGVALPDDFSLEQDTSVSKASLSEVLKKGRTLFARALILCVTWASGCAGYYGLSLNSGNIGGNIYTNFLLSVVVEFISYTVCLSINKLGRKKLCISGLLIAGSACIATVLVDHFVEDDAQLNGYHIALNVVGKFGLSISHCTIYVWAAELYPTTLRNSLLGLNATMGRIGQILAPLVNDIGNFVPEKYSKMLSPAIIGTSVILSGLLTFLLPETAGRKLPETIEEANVFPRQLEAKEDDFKKAVGPLDDAQTKI</sequence>
<dbReference type="SUPFAM" id="SSF103473">
    <property type="entry name" value="MFS general substrate transporter"/>
    <property type="match status" value="1"/>
</dbReference>
<feature type="transmembrane region" description="Helical" evidence="5">
    <location>
        <begin position="208"/>
        <end position="230"/>
    </location>
</feature>
<reference evidence="7" key="1">
    <citation type="submission" date="2020-06" db="EMBL/GenBank/DDBJ databases">
        <title>Draft genome of Bugula neritina, a colonial animal packing powerful symbionts and potential medicines.</title>
        <authorList>
            <person name="Rayko M."/>
        </authorList>
    </citation>
    <scope>NUCLEOTIDE SEQUENCE [LARGE SCALE GENOMIC DNA]</scope>
    <source>
        <strain evidence="7">Kwan_BN1</strain>
    </source>
</reference>
<evidence type="ECO:0000256" key="3">
    <source>
        <dbReference type="ARBA" id="ARBA00022989"/>
    </source>
</evidence>
<feature type="transmembrane region" description="Helical" evidence="5">
    <location>
        <begin position="127"/>
        <end position="147"/>
    </location>
</feature>
<feature type="transmembrane region" description="Helical" evidence="5">
    <location>
        <begin position="346"/>
        <end position="368"/>
    </location>
</feature>
<feature type="transmembrane region" description="Helical" evidence="5">
    <location>
        <begin position="21"/>
        <end position="41"/>
    </location>
</feature>
<dbReference type="InterPro" id="IPR005828">
    <property type="entry name" value="MFS_sugar_transport-like"/>
</dbReference>
<dbReference type="CDD" id="cd17317">
    <property type="entry name" value="MFS_SLC22"/>
    <property type="match status" value="1"/>
</dbReference>
<keyword evidence="8" id="KW-1185">Reference proteome</keyword>
<comment type="subcellular location">
    <subcellularLocation>
        <location evidence="1">Membrane</location>
        <topology evidence="1">Multi-pass membrane protein</topology>
    </subcellularLocation>
</comment>
<name>A0A7J7J822_BUGNE</name>
<proteinExistence type="predicted"/>
<evidence type="ECO:0000256" key="5">
    <source>
        <dbReference type="SAM" id="Phobius"/>
    </source>
</evidence>
<keyword evidence="2 5" id="KW-0812">Transmembrane</keyword>
<keyword evidence="4 5" id="KW-0472">Membrane</keyword>
<dbReference type="EMBL" id="VXIV02002973">
    <property type="protein sequence ID" value="KAF6021721.1"/>
    <property type="molecule type" value="Genomic_DNA"/>
</dbReference>
<dbReference type="InterPro" id="IPR036259">
    <property type="entry name" value="MFS_trans_sf"/>
</dbReference>
<feature type="domain" description="Major facilitator superfamily (MFS) profile" evidence="6">
    <location>
        <begin position="20"/>
        <end position="498"/>
    </location>
</feature>
<evidence type="ECO:0000256" key="2">
    <source>
        <dbReference type="ARBA" id="ARBA00022692"/>
    </source>
</evidence>
<evidence type="ECO:0000256" key="4">
    <source>
        <dbReference type="ARBA" id="ARBA00023136"/>
    </source>
</evidence>
<dbReference type="GO" id="GO:0016020">
    <property type="term" value="C:membrane"/>
    <property type="evidence" value="ECO:0007669"/>
    <property type="project" value="UniProtKB-SubCell"/>
</dbReference>
<dbReference type="PANTHER" id="PTHR24064">
    <property type="entry name" value="SOLUTE CARRIER FAMILY 22 MEMBER"/>
    <property type="match status" value="1"/>
</dbReference>
<protein>
    <submittedName>
        <fullName evidence="7">Orct</fullName>
    </submittedName>
</protein>
<feature type="transmembrane region" description="Helical" evidence="5">
    <location>
        <begin position="236"/>
        <end position="256"/>
    </location>
</feature>
<feature type="transmembrane region" description="Helical" evidence="5">
    <location>
        <begin position="181"/>
        <end position="201"/>
    </location>
</feature>
<feature type="transmembrane region" description="Helical" evidence="5">
    <location>
        <begin position="375"/>
        <end position="393"/>
    </location>
</feature>
<feature type="transmembrane region" description="Helical" evidence="5">
    <location>
        <begin position="314"/>
        <end position="334"/>
    </location>
</feature>
<dbReference type="InterPro" id="IPR020846">
    <property type="entry name" value="MFS_dom"/>
</dbReference>
<dbReference type="PROSITE" id="PS50850">
    <property type="entry name" value="MFS"/>
    <property type="match status" value="1"/>
</dbReference>
<dbReference type="Gene3D" id="1.20.1250.20">
    <property type="entry name" value="MFS general substrate transporter like domains"/>
    <property type="match status" value="1"/>
</dbReference>
<dbReference type="Proteomes" id="UP000593567">
    <property type="component" value="Unassembled WGS sequence"/>
</dbReference>